<dbReference type="EMBL" id="BSUJ01000001">
    <property type="protein sequence ID" value="GMA19560.1"/>
    <property type="molecule type" value="Genomic_DNA"/>
</dbReference>
<evidence type="ECO:0000256" key="3">
    <source>
        <dbReference type="ARBA" id="ARBA00023239"/>
    </source>
</evidence>
<comment type="similarity">
    <text evidence="1 4">Belongs to the enoyl-CoA hydratase/isomerase family.</text>
</comment>
<dbReference type="CDD" id="cd06558">
    <property type="entry name" value="crotonase-like"/>
    <property type="match status" value="1"/>
</dbReference>
<proteinExistence type="inferred from homology"/>
<organism evidence="5 6">
    <name type="scientific">Arsenicicoccus piscis</name>
    <dbReference type="NCBI Taxonomy" id="673954"/>
    <lineage>
        <taxon>Bacteria</taxon>
        <taxon>Bacillati</taxon>
        <taxon>Actinomycetota</taxon>
        <taxon>Actinomycetes</taxon>
        <taxon>Micrococcales</taxon>
        <taxon>Intrasporangiaceae</taxon>
        <taxon>Arsenicicoccus</taxon>
    </lineage>
</organism>
<dbReference type="InterPro" id="IPR018376">
    <property type="entry name" value="Enoyl-CoA_hyd/isom_CS"/>
</dbReference>
<dbReference type="InterPro" id="IPR001753">
    <property type="entry name" value="Enoyl-CoA_hydra/iso"/>
</dbReference>
<reference evidence="6" key="1">
    <citation type="journal article" date="2019" name="Int. J. Syst. Evol. Microbiol.">
        <title>The Global Catalogue of Microorganisms (GCM) 10K type strain sequencing project: providing services to taxonomists for standard genome sequencing and annotation.</title>
        <authorList>
            <consortium name="The Broad Institute Genomics Platform"/>
            <consortium name="The Broad Institute Genome Sequencing Center for Infectious Disease"/>
            <person name="Wu L."/>
            <person name="Ma J."/>
        </authorList>
    </citation>
    <scope>NUCLEOTIDE SEQUENCE [LARGE SCALE GENOMIC DNA]</scope>
    <source>
        <strain evidence="6">NBRC 105830</strain>
    </source>
</reference>
<sequence>MTTVTAEARPHPHLRLAHEGAVLTVTLANPDERNAQTPSLWRALAEVAAAVDPGVRVVVLRAEGQSFSAGLHRGMLSPAGMVGEDNLLLTAAGDPKHLAGQIAVYQRAFVTWRALPAVVVAAVQGHAIGAGFQLALAADLRVLADDAVLAMRETSLGLVPDLGGTKPLVEAVGYARALEICATGRAVGAAEAAALGLANLVVPRADLEAGTDDLVAALLQAPEQALRELKAVLRTATASTPDQQCENERHAQARLLTAMVARRP</sequence>
<keyword evidence="2" id="KW-0443">Lipid metabolism</keyword>
<dbReference type="PROSITE" id="PS00166">
    <property type="entry name" value="ENOYL_COA_HYDRATASE"/>
    <property type="match status" value="1"/>
</dbReference>
<dbReference type="InterPro" id="IPR029045">
    <property type="entry name" value="ClpP/crotonase-like_dom_sf"/>
</dbReference>
<evidence type="ECO:0000256" key="2">
    <source>
        <dbReference type="ARBA" id="ARBA00023098"/>
    </source>
</evidence>
<gene>
    <name evidence="5" type="ORF">GCM10025862_15810</name>
</gene>
<dbReference type="Pfam" id="PF00378">
    <property type="entry name" value="ECH_1"/>
    <property type="match status" value="1"/>
</dbReference>
<keyword evidence="6" id="KW-1185">Reference proteome</keyword>
<dbReference type="SUPFAM" id="SSF52096">
    <property type="entry name" value="ClpP/crotonase"/>
    <property type="match status" value="1"/>
</dbReference>
<evidence type="ECO:0000313" key="6">
    <source>
        <dbReference type="Proteomes" id="UP001157109"/>
    </source>
</evidence>
<dbReference type="Proteomes" id="UP001157109">
    <property type="component" value="Unassembled WGS sequence"/>
</dbReference>
<keyword evidence="3" id="KW-0456">Lyase</keyword>
<dbReference type="PANTHER" id="PTHR11941">
    <property type="entry name" value="ENOYL-COA HYDRATASE-RELATED"/>
    <property type="match status" value="1"/>
</dbReference>
<dbReference type="Gene3D" id="3.90.226.10">
    <property type="entry name" value="2-enoyl-CoA Hydratase, Chain A, domain 1"/>
    <property type="match status" value="1"/>
</dbReference>
<protein>
    <submittedName>
        <fullName evidence="5">Enoyl-CoA hydratase</fullName>
    </submittedName>
</protein>
<name>A0ABQ6HPR7_9MICO</name>
<accession>A0ABQ6HPR7</accession>
<evidence type="ECO:0000313" key="5">
    <source>
        <dbReference type="EMBL" id="GMA19560.1"/>
    </source>
</evidence>
<comment type="caution">
    <text evidence="5">The sequence shown here is derived from an EMBL/GenBank/DDBJ whole genome shotgun (WGS) entry which is preliminary data.</text>
</comment>
<dbReference type="PANTHER" id="PTHR11941:SF169">
    <property type="entry name" value="(7AS)-7A-METHYL-1,5-DIOXO-2,3,5,6,7,7A-HEXAHYDRO-1H-INDENE-CARBOXYL-COA HYDROLASE"/>
    <property type="match status" value="1"/>
</dbReference>
<evidence type="ECO:0000256" key="4">
    <source>
        <dbReference type="RuleBase" id="RU003707"/>
    </source>
</evidence>
<evidence type="ECO:0000256" key="1">
    <source>
        <dbReference type="ARBA" id="ARBA00005254"/>
    </source>
</evidence>